<evidence type="ECO:0000256" key="3">
    <source>
        <dbReference type="PROSITE-ProRule" id="PRU00023"/>
    </source>
</evidence>
<dbReference type="InterPro" id="IPR003137">
    <property type="entry name" value="PA_domain"/>
</dbReference>
<dbReference type="Pfam" id="PF02225">
    <property type="entry name" value="PA"/>
    <property type="match status" value="2"/>
</dbReference>
<name>T0RLW0_SAPDV</name>
<evidence type="ECO:0000256" key="4">
    <source>
        <dbReference type="SAM" id="MobiDB-lite"/>
    </source>
</evidence>
<dbReference type="VEuPathDB" id="FungiDB:SDRG_09306"/>
<dbReference type="eggNOG" id="KOG0504">
    <property type="taxonomic scope" value="Eukaryota"/>
</dbReference>
<evidence type="ECO:0000313" key="7">
    <source>
        <dbReference type="Proteomes" id="UP000030762"/>
    </source>
</evidence>
<dbReference type="AlphaFoldDB" id="T0RLW0"/>
<feature type="region of interest" description="Disordered" evidence="4">
    <location>
        <begin position="896"/>
        <end position="922"/>
    </location>
</feature>
<dbReference type="SUPFAM" id="SSF48403">
    <property type="entry name" value="Ankyrin repeat"/>
    <property type="match status" value="1"/>
</dbReference>
<dbReference type="PANTHER" id="PTHR24198:SF165">
    <property type="entry name" value="ANKYRIN REPEAT-CONTAINING PROTEIN-RELATED"/>
    <property type="match status" value="1"/>
</dbReference>
<gene>
    <name evidence="6" type="ORF">SDRG_09306</name>
</gene>
<evidence type="ECO:0000259" key="5">
    <source>
        <dbReference type="Pfam" id="PF02225"/>
    </source>
</evidence>
<dbReference type="PROSITE" id="PS50297">
    <property type="entry name" value="ANK_REP_REGION"/>
    <property type="match status" value="3"/>
</dbReference>
<dbReference type="InterPro" id="IPR036770">
    <property type="entry name" value="Ankyrin_rpt-contain_sf"/>
</dbReference>
<keyword evidence="1" id="KW-0677">Repeat</keyword>
<feature type="domain" description="PA" evidence="5">
    <location>
        <begin position="35"/>
        <end position="121"/>
    </location>
</feature>
<dbReference type="PROSITE" id="PS50088">
    <property type="entry name" value="ANK_REPEAT"/>
    <property type="match status" value="3"/>
</dbReference>
<dbReference type="Gene3D" id="3.50.30.30">
    <property type="match status" value="2"/>
</dbReference>
<dbReference type="GO" id="GO:0005737">
    <property type="term" value="C:cytoplasm"/>
    <property type="evidence" value="ECO:0007669"/>
    <property type="project" value="TreeGrafter"/>
</dbReference>
<dbReference type="Pfam" id="PF12796">
    <property type="entry name" value="Ank_2"/>
    <property type="match status" value="3"/>
</dbReference>
<dbReference type="InParanoid" id="T0RLW0"/>
<keyword evidence="2 3" id="KW-0040">ANK repeat</keyword>
<dbReference type="STRING" id="1156394.T0RLW0"/>
<evidence type="ECO:0000256" key="1">
    <source>
        <dbReference type="ARBA" id="ARBA00022737"/>
    </source>
</evidence>
<dbReference type="PANTHER" id="PTHR24198">
    <property type="entry name" value="ANKYRIN REPEAT AND PROTEIN KINASE DOMAIN-CONTAINING PROTEIN"/>
    <property type="match status" value="1"/>
</dbReference>
<dbReference type="SUPFAM" id="SSF52025">
    <property type="entry name" value="PA domain"/>
    <property type="match status" value="2"/>
</dbReference>
<dbReference type="EMBL" id="JH767160">
    <property type="protein sequence ID" value="EQC33328.1"/>
    <property type="molecule type" value="Genomic_DNA"/>
</dbReference>
<dbReference type="OrthoDB" id="206201at2759"/>
<dbReference type="Gene3D" id="1.20.5.5270">
    <property type="match status" value="1"/>
</dbReference>
<evidence type="ECO:0000256" key="2">
    <source>
        <dbReference type="ARBA" id="ARBA00023043"/>
    </source>
</evidence>
<dbReference type="SMART" id="SM00248">
    <property type="entry name" value="ANK"/>
    <property type="match status" value="5"/>
</dbReference>
<dbReference type="Proteomes" id="UP000030762">
    <property type="component" value="Unassembled WGS sequence"/>
</dbReference>
<dbReference type="RefSeq" id="XP_008613451.1">
    <property type="nucleotide sequence ID" value="XM_008615229.1"/>
</dbReference>
<feature type="repeat" description="ANK" evidence="3">
    <location>
        <begin position="511"/>
        <end position="543"/>
    </location>
</feature>
<protein>
    <recommendedName>
        <fullName evidence="5">PA domain-containing protein</fullName>
    </recommendedName>
</protein>
<dbReference type="OMA" id="YEICFAP"/>
<sequence length="1049" mass="112710">MALLAYVHVSLGGTLRQIPAPVATFGAQAPAKYTGILVHAEPRTAFPSVTNAAALRGKIAVVQRGECSFAAKAKSLQAAGAIAMILTNSSEDLVRMGEAFAHEGVGIEIPVLMVGLGLGRSLRDGLTATVELKIEERSKTLFQASMDVVKKTVEQTTEVVQASVDVVKKRVEVMAKEVAPSEALPALLPSMLPEKRSPNQPLPPLFAFVLYATSADTYTVQFAPLADFGLSRKRLYYRGRLVFSHPLQAHTALSNKAGMPGSIVLVERGGCTFPEKIERAQSAGAIAVLVGNNDAANPDAAFVMSVDQLSADHITIPSVMLPYNVSQALQAASPDSIGIVCLEGEAAGVLLAASSTSISLWAPPPCTPSTLPPLVAAARENDAARVTELLSMQSPHACDAYNVTALHHACLVGAVDVVELLLAAGAQVDSVDLGSQTPLHYACMAPSVACVSALLTAAAHTLARNEGGSSPLHVACYAGSTECMELLLTASATLDSDGKYNFHGVDERDKSGRTPLHVACLHGHADCALYLMAAQAHVNLADARGFTPLHYVCDRLEKQPDMLHVIEQLLAYGAEMVDRTTSAAQQSLVLDRISDRRLRREVEVLYLRRQVSLQDKVTAALRSDLRSQAESYNAQLATVQATAEATATACQAQLAQQARQLDHVQRQLASVLQVLQTSGTPSVASTPQVVALPVTEHGDSLEETEKAQEAGLARDLGKKYLRLKQYATAVAYLDSSMALYKLPGVARLLQHATVLRDASSGASSMPPSTTQLVALYRERFAALGAPDHALEALESEVVALASMAPGSTEYDATKKWLDWLLLLPWTEASMPQSKAVFAHVSTLQADDTRRHAACVIQRAFRDRWALVFWRRDAAAVTLQAHVRGFLVRRARVASDTESSHSESEASEIVVDNNPTATDAPVPDTQVAKVDDIDVTSRVDSHLQRGRVKHGRVVRGVRMRHATKGDHACVLQWLTTDASNQAQHYIWCRWGASHAAESALKGPYDDDDAAREFERHFRAKTGLTWGCDKLSPSPEQATWLVEHGERRATA</sequence>
<keyword evidence="7" id="KW-1185">Reference proteome</keyword>
<dbReference type="PROSITE" id="PS50096">
    <property type="entry name" value="IQ"/>
    <property type="match status" value="1"/>
</dbReference>
<dbReference type="InterPro" id="IPR046450">
    <property type="entry name" value="PA_dom_sf"/>
</dbReference>
<reference evidence="6 7" key="1">
    <citation type="submission" date="2012-04" db="EMBL/GenBank/DDBJ databases">
        <title>The Genome Sequence of Saprolegnia declina VS20.</title>
        <authorList>
            <consortium name="The Broad Institute Genome Sequencing Platform"/>
            <person name="Russ C."/>
            <person name="Nusbaum C."/>
            <person name="Tyler B."/>
            <person name="van West P."/>
            <person name="Dieguez-Uribeondo J."/>
            <person name="de Bruijn I."/>
            <person name="Tripathy S."/>
            <person name="Jiang R."/>
            <person name="Young S.K."/>
            <person name="Zeng Q."/>
            <person name="Gargeya S."/>
            <person name="Fitzgerald M."/>
            <person name="Haas B."/>
            <person name="Abouelleil A."/>
            <person name="Alvarado L."/>
            <person name="Arachchi H.M."/>
            <person name="Berlin A."/>
            <person name="Chapman S.B."/>
            <person name="Goldberg J."/>
            <person name="Griggs A."/>
            <person name="Gujja S."/>
            <person name="Hansen M."/>
            <person name="Howarth C."/>
            <person name="Imamovic A."/>
            <person name="Larimer J."/>
            <person name="McCowen C."/>
            <person name="Montmayeur A."/>
            <person name="Murphy C."/>
            <person name="Neiman D."/>
            <person name="Pearson M."/>
            <person name="Priest M."/>
            <person name="Roberts A."/>
            <person name="Saif S."/>
            <person name="Shea T."/>
            <person name="Sisk P."/>
            <person name="Sykes S."/>
            <person name="Wortman J."/>
            <person name="Nusbaum C."/>
            <person name="Birren B."/>
        </authorList>
    </citation>
    <scope>NUCLEOTIDE SEQUENCE [LARGE SCALE GENOMIC DNA]</scope>
    <source>
        <strain evidence="6 7">VS20</strain>
    </source>
</reference>
<proteinExistence type="predicted"/>
<feature type="repeat" description="ANK" evidence="3">
    <location>
        <begin position="401"/>
        <end position="433"/>
    </location>
</feature>
<feature type="repeat" description="ANK" evidence="3">
    <location>
        <begin position="467"/>
        <end position="499"/>
    </location>
</feature>
<dbReference type="Gene3D" id="1.25.40.20">
    <property type="entry name" value="Ankyrin repeat-containing domain"/>
    <property type="match status" value="2"/>
</dbReference>
<feature type="domain" description="PA" evidence="5">
    <location>
        <begin position="253"/>
        <end position="329"/>
    </location>
</feature>
<dbReference type="InterPro" id="IPR002110">
    <property type="entry name" value="Ankyrin_rpt"/>
</dbReference>
<accession>T0RLW0</accession>
<evidence type="ECO:0000313" key="6">
    <source>
        <dbReference type="EMBL" id="EQC33328.1"/>
    </source>
</evidence>
<organism evidence="6 7">
    <name type="scientific">Saprolegnia diclina (strain VS20)</name>
    <dbReference type="NCBI Taxonomy" id="1156394"/>
    <lineage>
        <taxon>Eukaryota</taxon>
        <taxon>Sar</taxon>
        <taxon>Stramenopiles</taxon>
        <taxon>Oomycota</taxon>
        <taxon>Saprolegniomycetes</taxon>
        <taxon>Saprolegniales</taxon>
        <taxon>Saprolegniaceae</taxon>
        <taxon>Saprolegnia</taxon>
    </lineage>
</organism>
<dbReference type="GeneID" id="19950033"/>